<dbReference type="NCBIfam" id="TIGR02464">
    <property type="entry name" value="ribofla_fusion"/>
    <property type="match status" value="1"/>
</dbReference>
<dbReference type="AlphaFoldDB" id="A0A6C0KYE3"/>
<accession>A0A6C0KYE3</accession>
<protein>
    <recommendedName>
        <fullName evidence="1">NADAR domain-containing protein</fullName>
    </recommendedName>
</protein>
<evidence type="ECO:0000259" key="1">
    <source>
        <dbReference type="Pfam" id="PF08719"/>
    </source>
</evidence>
<dbReference type="InterPro" id="IPR037238">
    <property type="entry name" value="YbiA-like_sf"/>
</dbReference>
<dbReference type="CDD" id="cd15457">
    <property type="entry name" value="NADAR"/>
    <property type="match status" value="1"/>
</dbReference>
<dbReference type="Gene3D" id="1.10.357.40">
    <property type="entry name" value="YbiA-like"/>
    <property type="match status" value="1"/>
</dbReference>
<reference evidence="2" key="1">
    <citation type="journal article" date="2020" name="Nature">
        <title>Giant virus diversity and host interactions through global metagenomics.</title>
        <authorList>
            <person name="Schulz F."/>
            <person name="Roux S."/>
            <person name="Paez-Espino D."/>
            <person name="Jungbluth S."/>
            <person name="Walsh D.A."/>
            <person name="Denef V.J."/>
            <person name="McMahon K.D."/>
            <person name="Konstantinidis K.T."/>
            <person name="Eloe-Fadrosh E.A."/>
            <person name="Kyrpides N.C."/>
            <person name="Woyke T."/>
        </authorList>
    </citation>
    <scope>NUCLEOTIDE SEQUENCE</scope>
    <source>
        <strain evidence="2">GVMAG-S-3300013286-35</strain>
    </source>
</reference>
<name>A0A6C0KYE3_9ZZZZ</name>
<dbReference type="SUPFAM" id="SSF143990">
    <property type="entry name" value="YbiA-like"/>
    <property type="match status" value="1"/>
</dbReference>
<evidence type="ECO:0000313" key="2">
    <source>
        <dbReference type="EMBL" id="QHU21690.1"/>
    </source>
</evidence>
<dbReference type="EMBL" id="MN740992">
    <property type="protein sequence ID" value="QHU21690.1"/>
    <property type="molecule type" value="Genomic_DNA"/>
</dbReference>
<feature type="domain" description="NADAR" evidence="1">
    <location>
        <begin position="7"/>
        <end position="144"/>
    </location>
</feature>
<sequence>MSTIEFTSKSAVYSEFSNFHLAPFTIDSVVWPSVEHYFQAQKFSAESDLPVAIRLAPTAARAKALGKTRSVHFRSDWNSVRELVMLCGLRAKFSQHVGLRDLLIETGSAELREKAFWDSYWGTGRTGAGKNRMGFLLMLVRAELNKIEP</sequence>
<proteinExistence type="predicted"/>
<dbReference type="Pfam" id="PF08719">
    <property type="entry name" value="NADAR"/>
    <property type="match status" value="1"/>
</dbReference>
<dbReference type="InterPro" id="IPR012816">
    <property type="entry name" value="NADAR"/>
</dbReference>
<organism evidence="2">
    <name type="scientific">viral metagenome</name>
    <dbReference type="NCBI Taxonomy" id="1070528"/>
    <lineage>
        <taxon>unclassified sequences</taxon>
        <taxon>metagenomes</taxon>
        <taxon>organismal metagenomes</taxon>
    </lineage>
</organism>